<evidence type="ECO:0000313" key="13">
    <source>
        <dbReference type="Proteomes" id="UP000629025"/>
    </source>
</evidence>
<comment type="pathway">
    <text evidence="2">Amino-acid degradation; L-phenylalanine degradation; acetoacetate and fumarate from L-phenylalanine: step 1/6.</text>
</comment>
<keyword evidence="13" id="KW-1185">Reference proteome</keyword>
<dbReference type="Pfam" id="PF00351">
    <property type="entry name" value="Biopterin_H"/>
    <property type="match status" value="1"/>
</dbReference>
<gene>
    <name evidence="12" type="primary">phhA</name>
    <name evidence="12" type="ORF">GCM10011352_20730</name>
</gene>
<protein>
    <recommendedName>
        <fullName evidence="4">phenylalanine 4-monooxygenase</fullName>
        <ecNumber evidence="4">1.14.16.1</ecNumber>
    </recommendedName>
    <alternativeName>
        <fullName evidence="10">Phe-4-monooxygenase</fullName>
    </alternativeName>
</protein>
<proteinExistence type="inferred from homology"/>
<dbReference type="Proteomes" id="UP000629025">
    <property type="component" value="Unassembled WGS sequence"/>
</dbReference>
<dbReference type="PRINTS" id="PR00372">
    <property type="entry name" value="FYWHYDRXLASE"/>
</dbReference>
<dbReference type="InterPro" id="IPR005960">
    <property type="entry name" value="Phe-4-hydroxylase_mono"/>
</dbReference>
<comment type="similarity">
    <text evidence="3">Belongs to the biopterin-dependent aromatic amino acid hydroxylase family.</text>
</comment>
<dbReference type="RefSeq" id="WP_188747986.1">
    <property type="nucleotide sequence ID" value="NZ_BMIJ01000004.1"/>
</dbReference>
<name>A0ABQ1KHD4_9GAMM</name>
<dbReference type="PANTHER" id="PTHR11473:SF24">
    <property type="entry name" value="PHENYLALANINE-4-HYDROXYLASE"/>
    <property type="match status" value="1"/>
</dbReference>
<dbReference type="NCBIfam" id="TIGR01267">
    <property type="entry name" value="Phe4hydrox_mono"/>
    <property type="match status" value="1"/>
</dbReference>
<dbReference type="InterPro" id="IPR036329">
    <property type="entry name" value="Aro-AA_hydroxylase_C_sf"/>
</dbReference>
<dbReference type="InterPro" id="IPR019774">
    <property type="entry name" value="Aromatic-AA_hydroxylase_C"/>
</dbReference>
<evidence type="ECO:0000256" key="6">
    <source>
        <dbReference type="ARBA" id="ARBA00023002"/>
    </source>
</evidence>
<keyword evidence="7" id="KW-0408">Iron</keyword>
<keyword evidence="8" id="KW-0503">Monooxygenase</keyword>
<keyword evidence="6" id="KW-0560">Oxidoreductase</keyword>
<evidence type="ECO:0000256" key="8">
    <source>
        <dbReference type="ARBA" id="ARBA00023033"/>
    </source>
</evidence>
<dbReference type="SUPFAM" id="SSF56534">
    <property type="entry name" value="Aromatic aminoacid monoxygenases, catalytic and oligomerization domains"/>
    <property type="match status" value="1"/>
</dbReference>
<evidence type="ECO:0000256" key="3">
    <source>
        <dbReference type="ARBA" id="ARBA00009712"/>
    </source>
</evidence>
<dbReference type="PANTHER" id="PTHR11473">
    <property type="entry name" value="AROMATIC AMINO ACID HYDROXYLASE"/>
    <property type="match status" value="1"/>
</dbReference>
<evidence type="ECO:0000256" key="2">
    <source>
        <dbReference type="ARBA" id="ARBA00005088"/>
    </source>
</evidence>
<evidence type="ECO:0000256" key="9">
    <source>
        <dbReference type="ARBA" id="ARBA00023232"/>
    </source>
</evidence>
<organism evidence="12 13">
    <name type="scientific">Marinobacterium zhoushanense</name>
    <dbReference type="NCBI Taxonomy" id="1679163"/>
    <lineage>
        <taxon>Bacteria</taxon>
        <taxon>Pseudomonadati</taxon>
        <taxon>Pseudomonadota</taxon>
        <taxon>Gammaproteobacteria</taxon>
        <taxon>Oceanospirillales</taxon>
        <taxon>Oceanospirillaceae</taxon>
        <taxon>Marinobacterium</taxon>
    </lineage>
</organism>
<reference evidence="13" key="1">
    <citation type="journal article" date="2019" name="Int. J. Syst. Evol. Microbiol.">
        <title>The Global Catalogue of Microorganisms (GCM) 10K type strain sequencing project: providing services to taxonomists for standard genome sequencing and annotation.</title>
        <authorList>
            <consortium name="The Broad Institute Genomics Platform"/>
            <consortium name="The Broad Institute Genome Sequencing Center for Infectious Disease"/>
            <person name="Wu L."/>
            <person name="Ma J."/>
        </authorList>
    </citation>
    <scope>NUCLEOTIDE SEQUENCE [LARGE SCALE GENOMIC DNA]</scope>
    <source>
        <strain evidence="13">CGMCC 1.15341</strain>
    </source>
</reference>
<evidence type="ECO:0000256" key="5">
    <source>
        <dbReference type="ARBA" id="ARBA00022723"/>
    </source>
</evidence>
<dbReference type="InterPro" id="IPR001273">
    <property type="entry name" value="ArAA_hydroxylase"/>
</dbReference>
<evidence type="ECO:0000259" key="11">
    <source>
        <dbReference type="PROSITE" id="PS51410"/>
    </source>
</evidence>
<dbReference type="Gene3D" id="1.10.800.10">
    <property type="entry name" value="Aromatic amino acid hydroxylase"/>
    <property type="match status" value="1"/>
</dbReference>
<accession>A0ABQ1KHD4</accession>
<dbReference type="EC" id="1.14.16.1" evidence="4"/>
<evidence type="ECO:0000256" key="4">
    <source>
        <dbReference type="ARBA" id="ARBA00011995"/>
    </source>
</evidence>
<evidence type="ECO:0000313" key="12">
    <source>
        <dbReference type="EMBL" id="GGB94522.1"/>
    </source>
</evidence>
<comment type="cofactor">
    <cofactor evidence="1">
        <name>Fe(2+)</name>
        <dbReference type="ChEBI" id="CHEBI:29033"/>
    </cofactor>
</comment>
<keyword evidence="9" id="KW-0585">Phenylalanine catabolism</keyword>
<sequence>MKKVSRYQAYQPDASGYIPYSREDDSIWHDLIVPQRKKAERYCSQVFLKGLAKLDLDNDRIPQCLALSEQLQKVTGWSVTPVPALISFDRFYSLLAERRFPAASFIRSREEMEYLQEPDIFHEIFGHTPLLATPDLAEFSHRIGLIGSRARSEDHVWLARLYWFTVEFGLIREHGQIRSLGAGLASSSSELPYAVESDIPLRQPFDLLELLRTPYRIDIHQPTYFVLDGVDQLLGLSEKEILSAIKQARAKGLHAPLYAPKAS</sequence>
<evidence type="ECO:0000256" key="10">
    <source>
        <dbReference type="ARBA" id="ARBA00029922"/>
    </source>
</evidence>
<evidence type="ECO:0000256" key="7">
    <source>
        <dbReference type="ARBA" id="ARBA00023004"/>
    </source>
</evidence>
<feature type="domain" description="Biopterin-dependent aromatic amino acid hydroxylase family profile" evidence="11">
    <location>
        <begin position="1"/>
        <end position="263"/>
    </location>
</feature>
<keyword evidence="5" id="KW-0479">Metal-binding</keyword>
<dbReference type="InterPro" id="IPR036951">
    <property type="entry name" value="ArAA_hydroxylase_sf"/>
</dbReference>
<evidence type="ECO:0000256" key="1">
    <source>
        <dbReference type="ARBA" id="ARBA00001954"/>
    </source>
</evidence>
<comment type="caution">
    <text evidence="12">The sequence shown here is derived from an EMBL/GenBank/DDBJ whole genome shotgun (WGS) entry which is preliminary data.</text>
</comment>
<dbReference type="EMBL" id="BMIJ01000004">
    <property type="protein sequence ID" value="GGB94522.1"/>
    <property type="molecule type" value="Genomic_DNA"/>
</dbReference>
<dbReference type="PROSITE" id="PS51410">
    <property type="entry name" value="BH4_AAA_HYDROXYL_2"/>
    <property type="match status" value="1"/>
</dbReference>
<dbReference type="NCBIfam" id="NF008877">
    <property type="entry name" value="PRK11913.1-2"/>
    <property type="match status" value="1"/>
</dbReference>